<dbReference type="EMBL" id="FQWD01000001">
    <property type="protein sequence ID" value="SHF92785.1"/>
    <property type="molecule type" value="Genomic_DNA"/>
</dbReference>
<comment type="subcellular location">
    <subcellularLocation>
        <location evidence="1">Cell membrane</location>
        <topology evidence="1">Multi-pass membrane protein</topology>
    </subcellularLocation>
</comment>
<accession>A0A1M5FMQ3</accession>
<dbReference type="InterPro" id="IPR005598">
    <property type="entry name" value="ATP_synth_I"/>
</dbReference>
<gene>
    <name evidence="7" type="ORF">SAMN05216361_0912</name>
</gene>
<evidence type="ECO:0000256" key="1">
    <source>
        <dbReference type="ARBA" id="ARBA00004651"/>
    </source>
</evidence>
<proteinExistence type="predicted"/>
<dbReference type="OrthoDB" id="5702716at2"/>
<evidence type="ECO:0000256" key="5">
    <source>
        <dbReference type="ARBA" id="ARBA00023136"/>
    </source>
</evidence>
<dbReference type="STRING" id="634436.SAMN05216361_0912"/>
<dbReference type="RefSeq" id="WP_073318389.1">
    <property type="nucleotide sequence ID" value="NZ_FQWD01000001.1"/>
</dbReference>
<evidence type="ECO:0000256" key="6">
    <source>
        <dbReference type="SAM" id="Phobius"/>
    </source>
</evidence>
<evidence type="ECO:0000256" key="3">
    <source>
        <dbReference type="ARBA" id="ARBA00022692"/>
    </source>
</evidence>
<dbReference type="GO" id="GO:0005886">
    <property type="term" value="C:plasma membrane"/>
    <property type="evidence" value="ECO:0007669"/>
    <property type="project" value="UniProtKB-SubCell"/>
</dbReference>
<sequence>MQAAKRIGTKGQHLALKVLLLQSCAGVVASGIVAILMSLDSGLDALVGVVANIVPAGIFAFFAFRFAGASKNDLVVRSFRKGIALKLLFTFLIFAWVFKHTNVQVLPLFIGYIVTLVAQWPGMIYLHRA</sequence>
<evidence type="ECO:0000256" key="2">
    <source>
        <dbReference type="ARBA" id="ARBA00022475"/>
    </source>
</evidence>
<dbReference type="Pfam" id="PF03899">
    <property type="entry name" value="ATP-synt_I"/>
    <property type="match status" value="1"/>
</dbReference>
<feature type="transmembrane region" description="Helical" evidence="6">
    <location>
        <begin position="104"/>
        <end position="126"/>
    </location>
</feature>
<dbReference type="AlphaFoldDB" id="A0A1M5FMQ3"/>
<organism evidence="7 8">
    <name type="scientific">Marisediminitalea aggregata</name>
    <dbReference type="NCBI Taxonomy" id="634436"/>
    <lineage>
        <taxon>Bacteria</taxon>
        <taxon>Pseudomonadati</taxon>
        <taxon>Pseudomonadota</taxon>
        <taxon>Gammaproteobacteria</taxon>
        <taxon>Alteromonadales</taxon>
        <taxon>Alteromonadaceae</taxon>
        <taxon>Marisediminitalea</taxon>
    </lineage>
</organism>
<keyword evidence="3 6" id="KW-0812">Transmembrane</keyword>
<keyword evidence="2" id="KW-1003">Cell membrane</keyword>
<keyword evidence="8" id="KW-1185">Reference proteome</keyword>
<evidence type="ECO:0000313" key="8">
    <source>
        <dbReference type="Proteomes" id="UP000184520"/>
    </source>
</evidence>
<keyword evidence="4 6" id="KW-1133">Transmembrane helix</keyword>
<protein>
    <submittedName>
        <fullName evidence="7">ATP synthase protein I</fullName>
    </submittedName>
</protein>
<name>A0A1M5FMQ3_9ALTE</name>
<feature type="transmembrane region" description="Helical" evidence="6">
    <location>
        <begin position="45"/>
        <end position="67"/>
    </location>
</feature>
<keyword evidence="5 6" id="KW-0472">Membrane</keyword>
<dbReference type="Proteomes" id="UP000184520">
    <property type="component" value="Unassembled WGS sequence"/>
</dbReference>
<feature type="transmembrane region" description="Helical" evidence="6">
    <location>
        <begin position="79"/>
        <end position="98"/>
    </location>
</feature>
<evidence type="ECO:0000313" key="7">
    <source>
        <dbReference type="EMBL" id="SHF92785.1"/>
    </source>
</evidence>
<feature type="transmembrane region" description="Helical" evidence="6">
    <location>
        <begin position="14"/>
        <end position="39"/>
    </location>
</feature>
<evidence type="ECO:0000256" key="4">
    <source>
        <dbReference type="ARBA" id="ARBA00022989"/>
    </source>
</evidence>
<reference evidence="8" key="1">
    <citation type="submission" date="2016-11" db="EMBL/GenBank/DDBJ databases">
        <authorList>
            <person name="Varghese N."/>
            <person name="Submissions S."/>
        </authorList>
    </citation>
    <scope>NUCLEOTIDE SEQUENCE [LARGE SCALE GENOMIC DNA]</scope>
    <source>
        <strain evidence="8">CGMCC 1.8995</strain>
    </source>
</reference>